<dbReference type="InterPro" id="IPR036915">
    <property type="entry name" value="Cyclin-like_sf"/>
</dbReference>
<dbReference type="GeneID" id="92517619"/>
<feature type="compositionally biased region" description="Low complexity" evidence="1">
    <location>
        <begin position="109"/>
        <end position="119"/>
    </location>
</feature>
<accession>A0A836I326</accession>
<dbReference type="SUPFAM" id="SSF47954">
    <property type="entry name" value="Cyclin-like"/>
    <property type="match status" value="1"/>
</dbReference>
<feature type="region of interest" description="Disordered" evidence="1">
    <location>
        <begin position="109"/>
        <end position="134"/>
    </location>
</feature>
<dbReference type="Proteomes" id="UP000673552">
    <property type="component" value="Unassembled WGS sequence"/>
</dbReference>
<feature type="compositionally biased region" description="Low complexity" evidence="1">
    <location>
        <begin position="284"/>
        <end position="296"/>
    </location>
</feature>
<feature type="region of interest" description="Disordered" evidence="1">
    <location>
        <begin position="1084"/>
        <end position="1125"/>
    </location>
</feature>
<feature type="region of interest" description="Disordered" evidence="1">
    <location>
        <begin position="334"/>
        <end position="371"/>
    </location>
</feature>
<dbReference type="KEGG" id="lmat:92517619"/>
<dbReference type="Pfam" id="PF08613">
    <property type="entry name" value="Cyclin"/>
    <property type="match status" value="1"/>
</dbReference>
<feature type="region of interest" description="Disordered" evidence="1">
    <location>
        <begin position="974"/>
        <end position="1005"/>
    </location>
</feature>
<evidence type="ECO:0008006" key="4">
    <source>
        <dbReference type="Google" id="ProtNLM"/>
    </source>
</evidence>
<feature type="compositionally biased region" description="Low complexity" evidence="1">
    <location>
        <begin position="977"/>
        <end position="987"/>
    </location>
</feature>
<feature type="compositionally biased region" description="Low complexity" evidence="1">
    <location>
        <begin position="32"/>
        <end position="49"/>
    </location>
</feature>
<feature type="region of interest" description="Disordered" evidence="1">
    <location>
        <begin position="427"/>
        <end position="575"/>
    </location>
</feature>
<organism evidence="2 3">
    <name type="scientific">Leishmania martiniquensis</name>
    <dbReference type="NCBI Taxonomy" id="1580590"/>
    <lineage>
        <taxon>Eukaryota</taxon>
        <taxon>Discoba</taxon>
        <taxon>Euglenozoa</taxon>
        <taxon>Kinetoplastea</taxon>
        <taxon>Metakinetoplastina</taxon>
        <taxon>Trypanosomatida</taxon>
        <taxon>Trypanosomatidae</taxon>
        <taxon>Leishmaniinae</taxon>
        <taxon>Leishmania</taxon>
    </lineage>
</organism>
<feature type="region of interest" description="Disordered" evidence="1">
    <location>
        <begin position="1266"/>
        <end position="1359"/>
    </location>
</feature>
<proteinExistence type="predicted"/>
<dbReference type="PANTHER" id="PTHR15615">
    <property type="match status" value="1"/>
</dbReference>
<feature type="compositionally biased region" description="Low complexity" evidence="1">
    <location>
        <begin position="514"/>
        <end position="535"/>
    </location>
</feature>
<feature type="region of interest" description="Disordered" evidence="1">
    <location>
        <begin position="218"/>
        <end position="310"/>
    </location>
</feature>
<evidence type="ECO:0000313" key="2">
    <source>
        <dbReference type="EMBL" id="KAG5487078.1"/>
    </source>
</evidence>
<reference evidence="3" key="2">
    <citation type="journal article" date="2021" name="Sci. Data">
        <title>Chromosome-scale genome sequencing, assembly and annotation of six genomes from subfamily Leishmaniinae.</title>
        <authorList>
            <person name="Almutairi H."/>
            <person name="Urbaniak M.D."/>
            <person name="Bates M.D."/>
            <person name="Jariyapan N."/>
            <person name="Kwakye-Nuako G."/>
            <person name="Thomaz Soccol V."/>
            <person name="Al-Salem W.S."/>
            <person name="Dillon R.J."/>
            <person name="Bates P.A."/>
            <person name="Gatherer D."/>
        </authorList>
    </citation>
    <scope>NUCLEOTIDE SEQUENCE [LARGE SCALE GENOMIC DNA]</scope>
</reference>
<reference evidence="3" key="1">
    <citation type="journal article" date="2021" name="Microbiol. Resour. Announc.">
        <title>LGAAP: Leishmaniinae Genome Assembly and Annotation Pipeline.</title>
        <authorList>
            <person name="Almutairi H."/>
            <person name="Urbaniak M.D."/>
            <person name="Bates M.D."/>
            <person name="Jariyapan N."/>
            <person name="Kwakye-Nuako G."/>
            <person name="Thomaz-Soccol V."/>
            <person name="Al-Salem W.S."/>
            <person name="Dillon R.J."/>
            <person name="Bates P.A."/>
            <person name="Gatherer D."/>
        </authorList>
    </citation>
    <scope>NUCLEOTIDE SEQUENCE [LARGE SCALE GENOMIC DNA]</scope>
</reference>
<keyword evidence="3" id="KW-1185">Reference proteome</keyword>
<feature type="compositionally biased region" description="Polar residues" evidence="1">
    <location>
        <begin position="1096"/>
        <end position="1125"/>
    </location>
</feature>
<dbReference type="RefSeq" id="XP_067181312.1">
    <property type="nucleotide sequence ID" value="XM_067325107.1"/>
</dbReference>
<evidence type="ECO:0000313" key="3">
    <source>
        <dbReference type="Proteomes" id="UP000673552"/>
    </source>
</evidence>
<feature type="region of interest" description="Disordered" evidence="1">
    <location>
        <begin position="22"/>
        <end position="63"/>
    </location>
</feature>
<dbReference type="OrthoDB" id="337735at2759"/>
<sequence length="1359" mass="143949">MSTALSATPTIDCIASALSTYAASQQRPPRPSAATTAKPAPATVAAAHASLSSKDHRNQGHPDANAAITVAPQQQQSQYVKHLSLSAYSSSASNLTVSTHSNVTASVTTTATDTSEQSTPLSGASSHRPHTQRARAQRLIDEAGHLYPHSCLSLRRSLDSRSSSHTRYIEDDEVAADDHAVSSTFVDVAAVAGNEGDRPQHGRHSDDPFQRHRVRCNAPSSKRPRQLLQVPSIPPPPPQLNRVDLEDEEEQTHPHNHSSSISAAMHIPDLTTFAHSPSPRRKTTALTTVGGTTADGADTRDERNGSMNGNCSHAYVLGTVEYEEDEKVRRALHPPQRAQRHGERGEGNDDTQATPDAMPQEPPPKRFATGEGEPVALGEHRRASSSSSAAGASALSRTAHASICVNEEEACRHQEQIGDASALLEADEDAEGERASLSDVAATGEGRQKSAASLARRTSQQQRDNRSRKARVADASSGNGTSNSVLTGRRHASDSATAGIPYDPSLFPPPSQPPASAAPLSAAVAAAAAADPAAASEREPEGPPISRGQQSSARPPDARPQAQSPQATAAKGSAAPAAARPPIKLIETRYAFLALSFMMRMLCKLHKGEPIPSSDFHSHCIPPMTVTMYVQRLVRYCACSGEALLCAFLLLLRYVFQSGHPVTIYNAHRLLITSIVLGIKLRDDVYYSNVYYGRIGGISGREMNKLELLFLEKLEWETQVHEDEYAALLALLAALGIDTEPTSAQLELFAGEHPDEAAAYLSDDEDDGDVAEADAKLQQQGVDPAPGSSMKDATIATAQQRLKTLRGAYQLHQWHTLVVPWLARLRQSMFAKAEENAIAAAAARKEEGLRWQQYYLEDEKAYALRQQQPSSASSWLSPLSVQKRATTSAATAGVSWAAEPPYQSSRCHREDSSVLHRDFSGAMAIGSGTVQGATSGSNSHSGFDNPRSNDFMNFANGMSGGCFGASAAVSQGVRPANSSHGNSHSGSTVVERAVSPSSSGQSLSHQQHAVPGCAASSYYYQSADSGHRHRVNGADVVRALGQVRHRTAVIAAVVASDCQPRTSSTYFDITNRVAASSAAVPVSADAAAESHEHVEQTQQQQRGPVVGTTAQLTSPPSTTPGSGININAQPYYYVSSRMRKQQQQQQQVAAASPASVDPRVTRPGNILTVIDTTTRATPLGADDAVAAGQRPLESTLEGGSDAHSSGSSFTSPACINSLARFSTCATTSTDGVAGHPSQSSGFSRGIETVVSAMTMSGMYGGDCNSSAHLPLAQERSGNSNNGGSGSSSSARPHTFPARPIAKSSADGGSVGSCEQVTSVHVPRRSPHATHPAPAHRRSTFSSQHSLGKKRLKPDSYKDY</sequence>
<dbReference type="InterPro" id="IPR013922">
    <property type="entry name" value="Cyclin_PHO80-like"/>
</dbReference>
<dbReference type="PANTHER" id="PTHR15615:SF108">
    <property type="entry name" value="PROTEIN CNPPD1"/>
    <property type="match status" value="1"/>
</dbReference>
<feature type="compositionally biased region" description="Polar residues" evidence="1">
    <location>
        <begin position="476"/>
        <end position="486"/>
    </location>
</feature>
<feature type="compositionally biased region" description="Basic residues" evidence="1">
    <location>
        <begin position="1321"/>
        <end position="1338"/>
    </location>
</feature>
<evidence type="ECO:0000256" key="1">
    <source>
        <dbReference type="SAM" id="MobiDB-lite"/>
    </source>
</evidence>
<gene>
    <name evidence="2" type="ORF">LSCM1_07748</name>
</gene>
<comment type="caution">
    <text evidence="2">The sequence shown here is derived from an EMBL/GenBank/DDBJ whole genome shotgun (WGS) entry which is preliminary data.</text>
</comment>
<dbReference type="GO" id="GO:0019901">
    <property type="term" value="F:protein kinase binding"/>
    <property type="evidence" value="ECO:0007669"/>
    <property type="project" value="InterPro"/>
</dbReference>
<protein>
    <recommendedName>
        <fullName evidence="4">CYC2-like cyclin</fullName>
    </recommendedName>
</protein>
<feature type="region of interest" description="Disordered" evidence="1">
    <location>
        <begin position="1139"/>
        <end position="1160"/>
    </location>
</feature>
<feature type="compositionally biased region" description="Low complexity" evidence="1">
    <location>
        <begin position="565"/>
        <end position="575"/>
    </location>
</feature>
<feature type="compositionally biased region" description="Low complexity" evidence="1">
    <location>
        <begin position="995"/>
        <end position="1005"/>
    </location>
</feature>
<dbReference type="EMBL" id="JAFEUZ010000005">
    <property type="protein sequence ID" value="KAG5487078.1"/>
    <property type="molecule type" value="Genomic_DNA"/>
</dbReference>
<dbReference type="Gene3D" id="1.10.472.10">
    <property type="entry name" value="Cyclin-like"/>
    <property type="match status" value="1"/>
</dbReference>
<name>A0A836I326_9TRYP</name>